<dbReference type="InterPro" id="IPR043502">
    <property type="entry name" value="DNA/RNA_pol_sf"/>
</dbReference>
<dbReference type="PANTHER" id="PTHR11439:SF495">
    <property type="entry name" value="REVERSE TRANSCRIPTASE, RNA-DEPENDENT DNA POLYMERASE-RELATED"/>
    <property type="match status" value="1"/>
</dbReference>
<accession>A0ABQ5D253</accession>
<comment type="caution">
    <text evidence="4">The sequence shown here is derived from an EMBL/GenBank/DDBJ whole genome shotgun (WGS) entry which is preliminary data.</text>
</comment>
<keyword evidence="1" id="KW-0064">Aspartyl protease</keyword>
<dbReference type="InterPro" id="IPR054722">
    <property type="entry name" value="PolX-like_BBD"/>
</dbReference>
<dbReference type="Pfam" id="PF13976">
    <property type="entry name" value="gag_pre-integrs"/>
    <property type="match status" value="1"/>
</dbReference>
<evidence type="ECO:0000313" key="5">
    <source>
        <dbReference type="Proteomes" id="UP001151760"/>
    </source>
</evidence>
<evidence type="ECO:0000259" key="3">
    <source>
        <dbReference type="PROSITE" id="PS50994"/>
    </source>
</evidence>
<dbReference type="InterPro" id="IPR001584">
    <property type="entry name" value="Integrase_cat-core"/>
</dbReference>
<proteinExistence type="predicted"/>
<keyword evidence="1" id="KW-0378">Hydrolase</keyword>
<dbReference type="Pfam" id="PF25597">
    <property type="entry name" value="SH3_retrovirus"/>
    <property type="match status" value="1"/>
</dbReference>
<evidence type="ECO:0000256" key="2">
    <source>
        <dbReference type="SAM" id="MobiDB-lite"/>
    </source>
</evidence>
<feature type="compositionally biased region" description="Basic residues" evidence="2">
    <location>
        <begin position="1355"/>
        <end position="1367"/>
    </location>
</feature>
<dbReference type="InterPro" id="IPR036397">
    <property type="entry name" value="RNaseH_sf"/>
</dbReference>
<dbReference type="InterPro" id="IPR013103">
    <property type="entry name" value="RVT_2"/>
</dbReference>
<feature type="compositionally biased region" description="Polar residues" evidence="2">
    <location>
        <begin position="486"/>
        <end position="510"/>
    </location>
</feature>
<organism evidence="4 5">
    <name type="scientific">Tanacetum coccineum</name>
    <dbReference type="NCBI Taxonomy" id="301880"/>
    <lineage>
        <taxon>Eukaryota</taxon>
        <taxon>Viridiplantae</taxon>
        <taxon>Streptophyta</taxon>
        <taxon>Embryophyta</taxon>
        <taxon>Tracheophyta</taxon>
        <taxon>Spermatophyta</taxon>
        <taxon>Magnoliopsida</taxon>
        <taxon>eudicotyledons</taxon>
        <taxon>Gunneridae</taxon>
        <taxon>Pentapetalae</taxon>
        <taxon>asterids</taxon>
        <taxon>campanulids</taxon>
        <taxon>Asterales</taxon>
        <taxon>Asteraceae</taxon>
        <taxon>Asteroideae</taxon>
        <taxon>Anthemideae</taxon>
        <taxon>Anthemidinae</taxon>
        <taxon>Tanacetum</taxon>
    </lineage>
</organism>
<dbReference type="EMBL" id="BQNB010014778">
    <property type="protein sequence ID" value="GJT32266.1"/>
    <property type="molecule type" value="Genomic_DNA"/>
</dbReference>
<dbReference type="InterPro" id="IPR025724">
    <property type="entry name" value="GAG-pre-integrase_dom"/>
</dbReference>
<keyword evidence="5" id="KW-1185">Reference proteome</keyword>
<dbReference type="SUPFAM" id="SSF53098">
    <property type="entry name" value="Ribonuclease H-like"/>
    <property type="match status" value="1"/>
</dbReference>
<feature type="domain" description="Integrase catalytic" evidence="3">
    <location>
        <begin position="280"/>
        <end position="460"/>
    </location>
</feature>
<dbReference type="Gene3D" id="3.30.420.10">
    <property type="entry name" value="Ribonuclease H-like superfamily/Ribonuclease H"/>
    <property type="match status" value="1"/>
</dbReference>
<feature type="region of interest" description="Disordered" evidence="2">
    <location>
        <begin position="1406"/>
        <end position="1455"/>
    </location>
</feature>
<feature type="region of interest" description="Disordered" evidence="2">
    <location>
        <begin position="1355"/>
        <end position="1389"/>
    </location>
</feature>
<dbReference type="Pfam" id="PF07727">
    <property type="entry name" value="RVT_2"/>
    <property type="match status" value="1"/>
</dbReference>
<evidence type="ECO:0000256" key="1">
    <source>
        <dbReference type="ARBA" id="ARBA00022750"/>
    </source>
</evidence>
<dbReference type="CDD" id="cd09272">
    <property type="entry name" value="RNase_HI_RT_Ty1"/>
    <property type="match status" value="1"/>
</dbReference>
<feature type="compositionally biased region" description="Acidic residues" evidence="2">
    <location>
        <begin position="547"/>
        <end position="558"/>
    </location>
</feature>
<dbReference type="Pfam" id="PF22936">
    <property type="entry name" value="Pol_BBD"/>
    <property type="match status" value="1"/>
</dbReference>
<keyword evidence="1" id="KW-0645">Protease</keyword>
<feature type="region of interest" description="Disordered" evidence="2">
    <location>
        <begin position="486"/>
        <end position="525"/>
    </location>
</feature>
<dbReference type="InterPro" id="IPR012337">
    <property type="entry name" value="RNaseH-like_sf"/>
</dbReference>
<dbReference type="InterPro" id="IPR057670">
    <property type="entry name" value="SH3_retrovirus"/>
</dbReference>
<dbReference type="SUPFAM" id="SSF56672">
    <property type="entry name" value="DNA/RNA polymerases"/>
    <property type="match status" value="1"/>
</dbReference>
<dbReference type="PROSITE" id="PS50994">
    <property type="entry name" value="INTEGRASE"/>
    <property type="match status" value="1"/>
</dbReference>
<reference evidence="4" key="1">
    <citation type="journal article" date="2022" name="Int. J. Mol. Sci.">
        <title>Draft Genome of Tanacetum Coccineum: Genomic Comparison of Closely Related Tanacetum-Family Plants.</title>
        <authorList>
            <person name="Yamashiro T."/>
            <person name="Shiraishi A."/>
            <person name="Nakayama K."/>
            <person name="Satake H."/>
        </authorList>
    </citation>
    <scope>NUCLEOTIDE SEQUENCE</scope>
</reference>
<protein>
    <submittedName>
        <fullName evidence="4">Ribonuclease H-like domain-containing protein</fullName>
    </submittedName>
</protein>
<feature type="non-terminal residue" evidence="4">
    <location>
        <position position="1"/>
    </location>
</feature>
<dbReference type="Proteomes" id="UP001151760">
    <property type="component" value="Unassembled WGS sequence"/>
</dbReference>
<feature type="region of interest" description="Disordered" evidence="2">
    <location>
        <begin position="542"/>
        <end position="571"/>
    </location>
</feature>
<feature type="compositionally biased region" description="Basic residues" evidence="2">
    <location>
        <begin position="1490"/>
        <end position="1507"/>
    </location>
</feature>
<gene>
    <name evidence="4" type="ORF">Tco_0922685</name>
</gene>
<dbReference type="Pfam" id="PF00665">
    <property type="entry name" value="rve"/>
    <property type="match status" value="1"/>
</dbReference>
<evidence type="ECO:0000313" key="4">
    <source>
        <dbReference type="EMBL" id="GJT32266.1"/>
    </source>
</evidence>
<dbReference type="PANTHER" id="PTHR11439">
    <property type="entry name" value="GAG-POL-RELATED RETROTRANSPOSON"/>
    <property type="match status" value="1"/>
</dbReference>
<feature type="region of interest" description="Disordered" evidence="2">
    <location>
        <begin position="1490"/>
        <end position="1537"/>
    </location>
</feature>
<sequence length="1738" mass="196127">LTEYDCSLTISSGLCSLFRSRVRACLVKGVNTAGQTAVSVVKGNGVTAVKATAGCVWRPKMTDLNNVSKDNSGSWENPQQAFKNKGIFDSGCSKHMTGNKDFLTDYQDIDGGFVAFGGGSRGGKIIGKGKIRTNKIDFEDVFFVKELNFNLFSVSQMCDKKNNVLFTETECLILSSDFKLLDENQVLLRVPRQSNMYSFDLRNVIPSGDLTCLFANATINESKLWHRRMGHVNFKTMNKLVKGNLVRGFPSKIFVNNHTCVACQKGKQHKASCKTKLVSSINQPLQMLHMDLFGPTSVRSINHKTYCLVVTDDFSRFSWVFFSASKDETSGIHKRFIIEIENQLNHKVKVIRCDNGTKFKNREMNEFYGLKGIKREFSIARTPQQNGVAERKNRTLIEAAKTLLADSLLPTVFWVEAVLCKFDRKDEEGFLVGYSVNNKAFRVFNSQNRKVEENLHVNFLENKLNVAGQGPNWLFDIDSLTNSMNYQPVTTGNQTNKNAGPQETNGNTGLKKNVDAGQSEEKNVSTQQYIMFPLWSSISLSNKSSDEADEDDTADDAAGETPVQKPASENEQALKNVLDKMMDQEKEAKEQSDAVRKEFEAQCNRQYLSGKSTRASSTNSFNTVSTPVNTAGGSRIFGDAGSSFVPLSKFTNLPHDPLMLDLEDTAEVPNTGIFCSAYDDDDLDTCNSPYADQVVGVEADFNNMESFTVVSPIPTTRVHSIHPKDQIIGDSSWVEAMQEKLLQFKIQKVWTLVDLPYGKKAIDTKWGIDYDEVFAPVARIEAIRLFLAYASFMNFLVYQMDVKSAFLYGTIEEEVYVSQPPGFVDPEFPEKVYKVEKALYCLHQAPRAWYETLSTYLLDNGFYRGQIDKTLFIKRVKDDIILVQVYVDDIIFGSTKKYLCIDFEQIMHKRFQMSSMGELTFFLGLQVKQKEDGIFINQDKYVGEILKKFGFSSIRIANTPMETNKALTKDEDGEDVDVHLYRSMIGSLMYLTSSRPDIMFSVCACSRFQVQPKVSHLNAVKRIFRYLKGRPNLGLWYPKDSPFILEAFSDSDYAGASLDRKSTTGGCQFLGSRLISWQCKKQTVVANSTTEAEYIAASHCCGQVLWIQNQMLDYGYNFMQTKIHVDNESAICVVKNPVYHSKTKHIEIRHHFIRDSYEKRLIEMVKIHTDYNVSDLFTKAFNVTRFQFLIASIGLELQDKKELAIPRQTTTGKEFSNPLMAGSLPKTITCLEKSDENAEFHQIVDFLSTCSINYALTVSPTIYASYIEQFWNTATSKIINSVKQIHAIVDGKAVVISESSVRSDLLFNDEDGVTCLTNDEIFENLALMGYEQLSTKLTFQKAYIEQLFPSLTTYQRKRKTQKHRRTKKDTELPQTSVPLDHGADEAVPQDSDNIFKTQSTTMLNVDIPQGIDTGGSPKRQETIGGTPAQTRSERVLEQPNEPPISEGYTSGSGEGRMEQTFELMDNVLDLEKEKDAQAVEILNLKKRVKKLERKKKSSISHPRRRKYRQVETSSSNGLDEEDASKQGRRSDKIKPMFTDKDFEELDDHKENIEEETVNAATTGVSTAAVTISTAEPRTPPSSTTIFDDENVTMAMARTLIKMKEHKAKEKGVAITDVEDSSSTVRPIRSITTLQPLPNIDTKDKGKGVLVKEEPVKIKKKDQGDLQIQADAELAQRLHEEELAELERRQKERVAQEEASMDALYKEYDTIQVSIDADALFAAKLQQEEREQFTIKERA</sequence>
<reference evidence="4" key="2">
    <citation type="submission" date="2022-01" db="EMBL/GenBank/DDBJ databases">
        <authorList>
            <person name="Yamashiro T."/>
            <person name="Shiraishi A."/>
            <person name="Satake H."/>
            <person name="Nakayama K."/>
        </authorList>
    </citation>
    <scope>NUCLEOTIDE SEQUENCE</scope>
</reference>
<feature type="compositionally biased region" description="Basic and acidic residues" evidence="2">
    <location>
        <begin position="1523"/>
        <end position="1537"/>
    </location>
</feature>
<name>A0ABQ5D253_9ASTR</name>